<dbReference type="AlphaFoldDB" id="A0A248UEK8"/>
<proteinExistence type="predicted"/>
<protein>
    <submittedName>
        <fullName evidence="1">Uncharacterized protein</fullName>
    </submittedName>
</protein>
<reference evidence="1 2" key="1">
    <citation type="submission" date="2017-07" db="EMBL/GenBank/DDBJ databases">
        <title>Phylogenetic study on the rhizospheric bacterium Ochrobactrum sp. A44.</title>
        <authorList>
            <person name="Krzyzanowska D.M."/>
            <person name="Ossowicki A."/>
            <person name="Rajewska M."/>
            <person name="Maciag T."/>
            <person name="Kaczynski Z."/>
            <person name="Czerwicka M."/>
            <person name="Jafra S."/>
        </authorList>
    </citation>
    <scope>NUCLEOTIDE SEQUENCE [LARGE SCALE GENOMIC DNA]</scope>
    <source>
        <strain evidence="1 2">A44</strain>
    </source>
</reference>
<dbReference type="EMBL" id="CP022604">
    <property type="protein sequence ID" value="ASV85247.1"/>
    <property type="molecule type" value="Genomic_DNA"/>
</dbReference>
<evidence type="ECO:0000313" key="1">
    <source>
        <dbReference type="EMBL" id="ASV85247.1"/>
    </source>
</evidence>
<gene>
    <name evidence="1" type="ORF">CES85_1774</name>
</gene>
<evidence type="ECO:0000313" key="2">
    <source>
        <dbReference type="Proteomes" id="UP000215256"/>
    </source>
</evidence>
<organism evidence="1 2">
    <name type="scientific">Ochrobactrum quorumnocens</name>
    <dbReference type="NCBI Taxonomy" id="271865"/>
    <lineage>
        <taxon>Bacteria</taxon>
        <taxon>Pseudomonadati</taxon>
        <taxon>Pseudomonadota</taxon>
        <taxon>Alphaproteobacteria</taxon>
        <taxon>Hyphomicrobiales</taxon>
        <taxon>Brucellaceae</taxon>
        <taxon>Brucella/Ochrobactrum group</taxon>
        <taxon>Ochrobactrum</taxon>
    </lineage>
</organism>
<accession>A0A248UEK8</accession>
<dbReference type="KEGG" id="och:CES85_1774"/>
<dbReference type="Proteomes" id="UP000215256">
    <property type="component" value="Chromosome 1"/>
</dbReference>
<name>A0A248UEK8_9HYPH</name>
<sequence length="38" mass="4376">MRFVWSLLKHPNKAACDMVPSYGVGVWTRLFNLPKPLC</sequence>